<evidence type="ECO:0000256" key="1">
    <source>
        <dbReference type="ARBA" id="ARBA00022490"/>
    </source>
</evidence>
<keyword evidence="5 8" id="KW-1282">Carboxysome</keyword>
<evidence type="ECO:0000256" key="9">
    <source>
        <dbReference type="SAM" id="MobiDB-lite"/>
    </source>
</evidence>
<comment type="similarity">
    <text evidence="8">Belongs to the RbcX family.</text>
</comment>
<organism evidence="10">
    <name type="scientific">Stigonema dinghuense DHS0071</name>
    <dbReference type="NCBI Taxonomy" id="1530598"/>
    <lineage>
        <taxon>Bacteria</taxon>
        <taxon>Bacillati</taxon>
        <taxon>Cyanobacteriota</taxon>
        <taxon>Cyanophyceae</taxon>
        <taxon>Nostocales</taxon>
        <taxon>Stigonemataceae</taxon>
        <taxon>Stigonema</taxon>
    </lineage>
</organism>
<evidence type="ECO:0000256" key="6">
    <source>
        <dbReference type="ARBA" id="ARBA00023866"/>
    </source>
</evidence>
<keyword evidence="7" id="KW-1283">Bacterial microcompartment</keyword>
<comment type="subcellular location">
    <subcellularLocation>
        <location evidence="8">Carboxysome</location>
    </subcellularLocation>
    <subcellularLocation>
        <location evidence="8">Cytoplasm</location>
    </subcellularLocation>
    <text evidence="8">Most protein is cytoplasmic, but some is in the carboxysome.</text>
</comment>
<keyword evidence="3 8" id="KW-0143">Chaperone</keyword>
<dbReference type="HAMAP" id="MF_00855">
    <property type="entry name" value="RbcX"/>
    <property type="match status" value="1"/>
</dbReference>
<reference evidence="10" key="1">
    <citation type="journal article" date="2015" name="Phytotaxa">
        <title>Polyphasic characterization of Stigonema dinghuense, sp. nov. (Cyanophyceae, Nostocophycidae, Stigonemaceae), from Dinghu Mountain, south China.</title>
        <authorList>
            <person name="Song G."/>
            <person name="Xiang X."/>
            <person name="Wang Z."/>
            <person name="Li R."/>
        </authorList>
    </citation>
    <scope>NUCLEOTIDE SEQUENCE</scope>
    <source>
        <strain evidence="10">DHS0071</strain>
    </source>
</reference>
<evidence type="ECO:0000256" key="5">
    <source>
        <dbReference type="ARBA" id="ARBA00023669"/>
    </source>
</evidence>
<protein>
    <recommendedName>
        <fullName evidence="6 8">RuBisCO chaperone RbcX</fullName>
    </recommendedName>
</protein>
<name>A0A088D751_9CYAN</name>
<proteinExistence type="inferred from homology"/>
<evidence type="ECO:0000256" key="2">
    <source>
        <dbReference type="ARBA" id="ARBA00022531"/>
    </source>
</evidence>
<evidence type="ECO:0000256" key="7">
    <source>
        <dbReference type="ARBA" id="ARBA00024446"/>
    </source>
</evidence>
<dbReference type="AlphaFoldDB" id="A0A088D751"/>
<feature type="region of interest" description="Disordered" evidence="9">
    <location>
        <begin position="99"/>
        <end position="133"/>
    </location>
</feature>
<dbReference type="EMBL" id="KJ786938">
    <property type="protein sequence ID" value="AIK21796.1"/>
    <property type="molecule type" value="Genomic_DNA"/>
</dbReference>
<dbReference type="PANTHER" id="PTHR33791">
    <property type="entry name" value="CHAPERONIN-LIKE RBCX PROTEIN 1, CHLOROPLASTIC"/>
    <property type="match status" value="1"/>
</dbReference>
<feature type="compositionally biased region" description="Polar residues" evidence="9">
    <location>
        <begin position="109"/>
        <end position="127"/>
    </location>
</feature>
<sequence length="133" mass="15389">MNIKQIAKDTAKTLSSYLTYQALRTVLTQLNETNPPLALWFQRFSADKIQDGEAYIQELFQEKPDLALRIMIVREHIAEEVTEFLPEMVLTGIKQSNMEHRRQHLERITQLQTSTPSPEPEQQPTLDPHSESS</sequence>
<comment type="function">
    <text evidence="8">An RbcL-specific chaperone. The central cleft of the RbcX homodimer (RbcX2) binds the C-terminus of an RbcL monomer, stabilizing the C-terminus and probably preventing its reassociation with chaperonin GroEL-ES. At the same time the peripheral region of RbcX2 binds a second RbcL monomer, bridging the RbcL homodimers in the correct orientation. The RbcX2(2)-bound RbcL dimers then assemble into the RbcL8 core (RbcL8-(RbcX2)8). RbcS binding triggers the release of RbcX2.</text>
</comment>
<dbReference type="GO" id="GO:0015979">
    <property type="term" value="P:photosynthesis"/>
    <property type="evidence" value="ECO:0007669"/>
    <property type="project" value="UniProtKB-KW"/>
</dbReference>
<evidence type="ECO:0000313" key="10">
    <source>
        <dbReference type="EMBL" id="AIK21796.1"/>
    </source>
</evidence>
<comment type="domain">
    <text evidence="8">The homodimer has 2 functional domains, a central cleft essential for production of soluble RbcL in which the RbcL peptide binds, and a polar surface which plays a role in correct RbcL subunit arrangement.</text>
</comment>
<dbReference type="GO" id="GO:0031470">
    <property type="term" value="C:carboxysome"/>
    <property type="evidence" value="ECO:0007669"/>
    <property type="project" value="UniProtKB-SubCell"/>
</dbReference>
<dbReference type="NCBIfam" id="NF047598">
    <property type="entry name" value="ChaprRbcXCyano"/>
    <property type="match status" value="1"/>
</dbReference>
<dbReference type="PANTHER" id="PTHR33791:SF1">
    <property type="entry name" value="RUBISCO CHAPERONE RBCX"/>
    <property type="match status" value="1"/>
</dbReference>
<keyword evidence="4 8" id="KW-0120">Carbon dioxide fixation</keyword>
<dbReference type="InterPro" id="IPR003435">
    <property type="entry name" value="Chaperonin_RcbX"/>
</dbReference>
<dbReference type="InterPro" id="IPR038052">
    <property type="entry name" value="Chaperonin_RbcX_sf"/>
</dbReference>
<accession>A0A088D751</accession>
<dbReference type="SUPFAM" id="SSF158615">
    <property type="entry name" value="RbcX-like"/>
    <property type="match status" value="1"/>
</dbReference>
<evidence type="ECO:0000256" key="4">
    <source>
        <dbReference type="ARBA" id="ARBA00023300"/>
    </source>
</evidence>
<evidence type="ECO:0000256" key="8">
    <source>
        <dbReference type="HAMAP-Rule" id="MF_00855"/>
    </source>
</evidence>
<keyword evidence="1 8" id="KW-0963">Cytoplasm</keyword>
<keyword evidence="2 8" id="KW-0602">Photosynthesis</keyword>
<dbReference type="GO" id="GO:0110102">
    <property type="term" value="P:ribulose bisphosphate carboxylase complex assembly"/>
    <property type="evidence" value="ECO:0007669"/>
    <property type="project" value="UniProtKB-UniRule"/>
</dbReference>
<comment type="subunit">
    <text evidence="8">Homodimer. Interacts with the exposed C-terminal peptide of RbcL via its central cleft, contacts a second RbcL monomer via its peripheral polar surface.</text>
</comment>
<evidence type="ECO:0000256" key="3">
    <source>
        <dbReference type="ARBA" id="ARBA00023186"/>
    </source>
</evidence>
<dbReference type="GO" id="GO:0015977">
    <property type="term" value="P:carbon fixation"/>
    <property type="evidence" value="ECO:0007669"/>
    <property type="project" value="UniProtKB-UniRule"/>
</dbReference>
<gene>
    <name evidence="8" type="primary">rbcX</name>
</gene>
<dbReference type="InterPro" id="IPR046381">
    <property type="entry name" value="RbcX"/>
</dbReference>
<dbReference type="GO" id="GO:0005737">
    <property type="term" value="C:cytoplasm"/>
    <property type="evidence" value="ECO:0007669"/>
    <property type="project" value="UniProtKB-SubCell"/>
</dbReference>
<dbReference type="Gene3D" id="1.10.1200.210">
    <property type="entry name" value="Chaperonin-like RbcX"/>
    <property type="match status" value="1"/>
</dbReference>
<dbReference type="Pfam" id="PF02341">
    <property type="entry name" value="RbcX"/>
    <property type="match status" value="1"/>
</dbReference>
<dbReference type="GO" id="GO:0044183">
    <property type="term" value="F:protein folding chaperone"/>
    <property type="evidence" value="ECO:0007669"/>
    <property type="project" value="InterPro"/>
</dbReference>